<dbReference type="Proteomes" id="UP001286313">
    <property type="component" value="Unassembled WGS sequence"/>
</dbReference>
<name>A0AAE1ESC6_PETCI</name>
<feature type="domain" description="Casein kinase substrate phosphoprotein PP28" evidence="2">
    <location>
        <begin position="83"/>
        <end position="165"/>
    </location>
</feature>
<organism evidence="3 4">
    <name type="scientific">Petrolisthes cinctipes</name>
    <name type="common">Flat porcelain crab</name>
    <dbReference type="NCBI Taxonomy" id="88211"/>
    <lineage>
        <taxon>Eukaryota</taxon>
        <taxon>Metazoa</taxon>
        <taxon>Ecdysozoa</taxon>
        <taxon>Arthropoda</taxon>
        <taxon>Crustacea</taxon>
        <taxon>Multicrustacea</taxon>
        <taxon>Malacostraca</taxon>
        <taxon>Eumalacostraca</taxon>
        <taxon>Eucarida</taxon>
        <taxon>Decapoda</taxon>
        <taxon>Pleocyemata</taxon>
        <taxon>Anomura</taxon>
        <taxon>Galatheoidea</taxon>
        <taxon>Porcellanidae</taxon>
        <taxon>Petrolisthes</taxon>
    </lineage>
</organism>
<feature type="compositionally biased region" description="Basic and acidic residues" evidence="1">
    <location>
        <begin position="112"/>
        <end position="121"/>
    </location>
</feature>
<accession>A0AAE1ESC6</accession>
<keyword evidence="4" id="KW-1185">Reference proteome</keyword>
<evidence type="ECO:0000313" key="4">
    <source>
        <dbReference type="Proteomes" id="UP001286313"/>
    </source>
</evidence>
<dbReference type="InterPro" id="IPR039876">
    <property type="entry name" value="HAP28"/>
</dbReference>
<evidence type="ECO:0000256" key="1">
    <source>
        <dbReference type="SAM" id="MobiDB-lite"/>
    </source>
</evidence>
<evidence type="ECO:0000313" key="3">
    <source>
        <dbReference type="EMBL" id="KAK3860639.1"/>
    </source>
</evidence>
<feature type="compositionally biased region" description="Basic residues" evidence="1">
    <location>
        <begin position="1"/>
        <end position="15"/>
    </location>
</feature>
<sequence>MPRGGKQHKGGKRHFTNFEAMEEQKKKEEKERQWRKEQGETDSEEEEEKSSSGSSSEEENEEEDAELKEQKAKGVGGLIECENPNRVVSKPKKATSITTTPSSAAAAKPQLSRREREEIEKQRATAHYRKMHAEGRTDEARSDLARLAIIKQQREDAAKKKEDEKIARELAANAKREQVAKALNKKKT</sequence>
<dbReference type="Pfam" id="PF10252">
    <property type="entry name" value="PP28"/>
    <property type="match status" value="1"/>
</dbReference>
<dbReference type="EMBL" id="JAWQEG010004676">
    <property type="protein sequence ID" value="KAK3860639.1"/>
    <property type="molecule type" value="Genomic_DNA"/>
</dbReference>
<dbReference type="InterPro" id="IPR019380">
    <property type="entry name" value="Casein_kinase_sb_PP28"/>
</dbReference>
<gene>
    <name evidence="3" type="ORF">Pcinc_033321</name>
</gene>
<comment type="caution">
    <text evidence="3">The sequence shown here is derived from an EMBL/GenBank/DDBJ whole genome shotgun (WGS) entry which is preliminary data.</text>
</comment>
<proteinExistence type="predicted"/>
<protein>
    <recommendedName>
        <fullName evidence="2">Casein kinase substrate phosphoprotein PP28 domain-containing protein</fullName>
    </recommendedName>
</protein>
<reference evidence="3" key="1">
    <citation type="submission" date="2023-10" db="EMBL/GenBank/DDBJ databases">
        <title>Genome assemblies of two species of porcelain crab, Petrolisthes cinctipes and Petrolisthes manimaculis (Anomura: Porcellanidae).</title>
        <authorList>
            <person name="Angst P."/>
        </authorList>
    </citation>
    <scope>NUCLEOTIDE SEQUENCE</scope>
    <source>
        <strain evidence="3">PB745_01</strain>
        <tissue evidence="3">Gill</tissue>
    </source>
</reference>
<evidence type="ECO:0000259" key="2">
    <source>
        <dbReference type="Pfam" id="PF10252"/>
    </source>
</evidence>
<feature type="compositionally biased region" description="Basic and acidic residues" evidence="1">
    <location>
        <begin position="22"/>
        <end position="39"/>
    </location>
</feature>
<feature type="compositionally biased region" description="Acidic residues" evidence="1">
    <location>
        <begin position="56"/>
        <end position="66"/>
    </location>
</feature>
<feature type="region of interest" description="Disordered" evidence="1">
    <location>
        <begin position="1"/>
        <end position="121"/>
    </location>
</feature>
<dbReference type="AlphaFoldDB" id="A0AAE1ESC6"/>
<feature type="compositionally biased region" description="Low complexity" evidence="1">
    <location>
        <begin position="94"/>
        <end position="109"/>
    </location>
</feature>
<dbReference type="PANTHER" id="PTHR22055">
    <property type="entry name" value="28 KDA HEAT- AND ACID-STABLE PHOSPHOPROTEIN PDGF-ASSOCIATED PROTEIN"/>
    <property type="match status" value="1"/>
</dbReference>